<organism evidence="1 2">
    <name type="scientific">Panicum miliaceum</name>
    <name type="common">Proso millet</name>
    <name type="synonym">Broomcorn millet</name>
    <dbReference type="NCBI Taxonomy" id="4540"/>
    <lineage>
        <taxon>Eukaryota</taxon>
        <taxon>Viridiplantae</taxon>
        <taxon>Streptophyta</taxon>
        <taxon>Embryophyta</taxon>
        <taxon>Tracheophyta</taxon>
        <taxon>Spermatophyta</taxon>
        <taxon>Magnoliopsida</taxon>
        <taxon>Liliopsida</taxon>
        <taxon>Poales</taxon>
        <taxon>Poaceae</taxon>
        <taxon>PACMAD clade</taxon>
        <taxon>Panicoideae</taxon>
        <taxon>Panicodae</taxon>
        <taxon>Paniceae</taxon>
        <taxon>Panicinae</taxon>
        <taxon>Panicum</taxon>
        <taxon>Panicum sect. Panicum</taxon>
    </lineage>
</organism>
<protein>
    <submittedName>
        <fullName evidence="1">Uncharacterized protein</fullName>
    </submittedName>
</protein>
<evidence type="ECO:0000313" key="1">
    <source>
        <dbReference type="EMBL" id="RLN23209.1"/>
    </source>
</evidence>
<name>A0A3L6SKQ9_PANMI</name>
<accession>A0A3L6SKQ9</accession>
<keyword evidence="2" id="KW-1185">Reference proteome</keyword>
<dbReference type="Proteomes" id="UP000275267">
    <property type="component" value="Unassembled WGS sequence"/>
</dbReference>
<gene>
    <name evidence="1" type="ORF">C2845_PM07G31110</name>
</gene>
<proteinExistence type="predicted"/>
<comment type="caution">
    <text evidence="1">The sequence shown here is derived from an EMBL/GenBank/DDBJ whole genome shotgun (WGS) entry which is preliminary data.</text>
</comment>
<dbReference type="EMBL" id="PQIB02000004">
    <property type="protein sequence ID" value="RLN23209.1"/>
    <property type="molecule type" value="Genomic_DNA"/>
</dbReference>
<evidence type="ECO:0000313" key="2">
    <source>
        <dbReference type="Proteomes" id="UP000275267"/>
    </source>
</evidence>
<sequence>MRRNQRQGRRIMRSRLTEVEEASSLRPWGIPRCVSREPIRSIWLDSYDSASFPI</sequence>
<dbReference type="AlphaFoldDB" id="A0A3L6SKQ9"/>
<reference evidence="2" key="1">
    <citation type="journal article" date="2019" name="Nat. Commun.">
        <title>The genome of broomcorn millet.</title>
        <authorList>
            <person name="Zou C."/>
            <person name="Miki D."/>
            <person name="Li D."/>
            <person name="Tang Q."/>
            <person name="Xiao L."/>
            <person name="Rajput S."/>
            <person name="Deng P."/>
            <person name="Jia W."/>
            <person name="Huang R."/>
            <person name="Zhang M."/>
            <person name="Sun Y."/>
            <person name="Hu J."/>
            <person name="Fu X."/>
            <person name="Schnable P.S."/>
            <person name="Li F."/>
            <person name="Zhang H."/>
            <person name="Feng B."/>
            <person name="Zhu X."/>
            <person name="Liu R."/>
            <person name="Schnable J.C."/>
            <person name="Zhu J.-K."/>
            <person name="Zhang H."/>
        </authorList>
    </citation>
    <scope>NUCLEOTIDE SEQUENCE [LARGE SCALE GENOMIC DNA]</scope>
</reference>